<proteinExistence type="predicted"/>
<dbReference type="PROSITE" id="PS51257">
    <property type="entry name" value="PROKAR_LIPOPROTEIN"/>
    <property type="match status" value="1"/>
</dbReference>
<name>A0AAU8ANE6_9RHOB</name>
<reference evidence="1" key="1">
    <citation type="submission" date="2023-02" db="EMBL/GenBank/DDBJ databases">
        <title>Description and genomic characterization of Salipiger bruguierae sp. nov., isolated from the sediment of mangrove plant Bruguiera sexangula.</title>
        <authorList>
            <person name="Long M."/>
        </authorList>
    </citation>
    <scope>NUCLEOTIDE SEQUENCE</scope>
    <source>
        <strain evidence="1">H15</strain>
    </source>
</reference>
<dbReference type="RefSeq" id="WP_353475392.1">
    <property type="nucleotide sequence ID" value="NZ_CP123385.1"/>
</dbReference>
<dbReference type="EMBL" id="CP123385">
    <property type="protein sequence ID" value="XCC96511.1"/>
    <property type="molecule type" value="Genomic_DNA"/>
</dbReference>
<sequence>MRRLLLISLLGLAACGTPYERCNRDAANLYSKAMQERTEIAKDLARGFTYSTDWETRMRWDVCGSHHGYLHYCWRRDTEPVTRRVPVNPEELHRRDAELEAQLPQLRRDAAAGQAECRRRYPAEVEAAVPPPASAG</sequence>
<organism evidence="1">
    <name type="scientific">Alloyangia sp. H15</name>
    <dbReference type="NCBI Taxonomy" id="3029062"/>
    <lineage>
        <taxon>Bacteria</taxon>
        <taxon>Pseudomonadati</taxon>
        <taxon>Pseudomonadota</taxon>
        <taxon>Alphaproteobacteria</taxon>
        <taxon>Rhodobacterales</taxon>
        <taxon>Roseobacteraceae</taxon>
        <taxon>Alloyangia</taxon>
    </lineage>
</organism>
<gene>
    <name evidence="1" type="ORF">PVT71_17720</name>
</gene>
<protein>
    <submittedName>
        <fullName evidence="1">Excinuclease ABC subunit B</fullName>
    </submittedName>
</protein>
<accession>A0AAU8ANE6</accession>
<dbReference type="AlphaFoldDB" id="A0AAU8ANE6"/>
<evidence type="ECO:0000313" key="1">
    <source>
        <dbReference type="EMBL" id="XCC96511.1"/>
    </source>
</evidence>